<reference evidence="1" key="1">
    <citation type="submission" date="2012-04" db="EMBL/GenBank/DDBJ databases">
        <title>The Genome Sequence of Loa loa.</title>
        <authorList>
            <consortium name="The Broad Institute Genome Sequencing Platform"/>
            <consortium name="Broad Institute Genome Sequencing Center for Infectious Disease"/>
            <person name="Nutman T.B."/>
            <person name="Fink D.L."/>
            <person name="Russ C."/>
            <person name="Young S."/>
            <person name="Zeng Q."/>
            <person name="Gargeya S."/>
            <person name="Alvarado L."/>
            <person name="Berlin A."/>
            <person name="Chapman S.B."/>
            <person name="Chen Z."/>
            <person name="Freedman E."/>
            <person name="Gellesch M."/>
            <person name="Goldberg J."/>
            <person name="Griggs A."/>
            <person name="Gujja S."/>
            <person name="Heilman E.R."/>
            <person name="Heiman D."/>
            <person name="Howarth C."/>
            <person name="Mehta T."/>
            <person name="Neiman D."/>
            <person name="Pearson M."/>
            <person name="Roberts A."/>
            <person name="Saif S."/>
            <person name="Shea T."/>
            <person name="Shenoy N."/>
            <person name="Sisk P."/>
            <person name="Stolte C."/>
            <person name="Sykes S."/>
            <person name="White J."/>
            <person name="Yandava C."/>
            <person name="Haas B."/>
            <person name="Henn M.R."/>
            <person name="Nusbaum C."/>
            <person name="Birren B."/>
        </authorList>
    </citation>
    <scope>NUCLEOTIDE SEQUENCE [LARGE SCALE GENOMIC DNA]</scope>
</reference>
<gene>
    <name evidence="1" type="ORF">LOAG_12986</name>
</gene>
<dbReference type="KEGG" id="loa:LOAG_12986"/>
<dbReference type="AlphaFoldDB" id="A0A1S0TK61"/>
<protein>
    <submittedName>
        <fullName evidence="1">Uncharacterized protein</fullName>
    </submittedName>
</protein>
<organism evidence="1">
    <name type="scientific">Loa loa</name>
    <name type="common">Eye worm</name>
    <name type="synonym">Filaria loa</name>
    <dbReference type="NCBI Taxonomy" id="7209"/>
    <lineage>
        <taxon>Eukaryota</taxon>
        <taxon>Metazoa</taxon>
        <taxon>Ecdysozoa</taxon>
        <taxon>Nematoda</taxon>
        <taxon>Chromadorea</taxon>
        <taxon>Rhabditida</taxon>
        <taxon>Spirurina</taxon>
        <taxon>Spiruromorpha</taxon>
        <taxon>Filarioidea</taxon>
        <taxon>Onchocercidae</taxon>
        <taxon>Loa</taxon>
    </lineage>
</organism>
<dbReference type="InParanoid" id="A0A1S0TK61"/>
<proteinExistence type="predicted"/>
<dbReference type="RefSeq" id="XP_003148545.1">
    <property type="nucleotide sequence ID" value="XM_003148497.1"/>
</dbReference>
<dbReference type="GeneID" id="9950455"/>
<name>A0A1S0TK61_LOALO</name>
<evidence type="ECO:0000313" key="1">
    <source>
        <dbReference type="EMBL" id="EFO15524.1"/>
    </source>
</evidence>
<sequence length="168" mass="19376">MSLMEEQSRNHFGVYRIVEDLYEKTCASVPVTVNEKQFQDTYLTTIEEAMQTLRLNKSDPRQAWTSFKLIGGKFHAAIQQVQLLINLFLALYTTIVISAENLQLLNTIDEFQSNVMHIIVKLHDKITTIRDKFSHTVERHSGPYSLKGFHNVLCLSIDNQTTKTFNIL</sequence>
<accession>A0A1S0TK61</accession>
<dbReference type="EMBL" id="JH712106">
    <property type="protein sequence ID" value="EFO15524.1"/>
    <property type="molecule type" value="Genomic_DNA"/>
</dbReference>
<dbReference type="CTD" id="9950455"/>